<organism evidence="2 3">
    <name type="scientific">Platanthera guangdongensis</name>
    <dbReference type="NCBI Taxonomy" id="2320717"/>
    <lineage>
        <taxon>Eukaryota</taxon>
        <taxon>Viridiplantae</taxon>
        <taxon>Streptophyta</taxon>
        <taxon>Embryophyta</taxon>
        <taxon>Tracheophyta</taxon>
        <taxon>Spermatophyta</taxon>
        <taxon>Magnoliopsida</taxon>
        <taxon>Liliopsida</taxon>
        <taxon>Asparagales</taxon>
        <taxon>Orchidaceae</taxon>
        <taxon>Orchidoideae</taxon>
        <taxon>Orchideae</taxon>
        <taxon>Orchidinae</taxon>
        <taxon>Platanthera</taxon>
    </lineage>
</organism>
<feature type="chain" id="PRO_5046302271" evidence="1">
    <location>
        <begin position="30"/>
        <end position="101"/>
    </location>
</feature>
<proteinExistence type="predicted"/>
<gene>
    <name evidence="2" type="ORF">KSP40_PGU001924</name>
</gene>
<keyword evidence="3" id="KW-1185">Reference proteome</keyword>
<comment type="caution">
    <text evidence="2">The sequence shown here is derived from an EMBL/GenBank/DDBJ whole genome shotgun (WGS) entry which is preliminary data.</text>
</comment>
<name>A0ABR2M047_9ASPA</name>
<evidence type="ECO:0000256" key="1">
    <source>
        <dbReference type="SAM" id="SignalP"/>
    </source>
</evidence>
<sequence>MGGVLQQAISLLTFLAVISAICNFQPCTARPMLVFSKEETRAELNVVIVLQTERKLEVSPAKASSSAITLEELYRPLLVNLLPRGRIPSSGPSRGTDGQNY</sequence>
<dbReference type="Proteomes" id="UP001412067">
    <property type="component" value="Unassembled WGS sequence"/>
</dbReference>
<dbReference type="EMBL" id="JBBWWR010000013">
    <property type="protein sequence ID" value="KAK8955848.1"/>
    <property type="molecule type" value="Genomic_DNA"/>
</dbReference>
<protein>
    <submittedName>
        <fullName evidence="2">Uncharacterized protein</fullName>
    </submittedName>
</protein>
<feature type="signal peptide" evidence="1">
    <location>
        <begin position="1"/>
        <end position="29"/>
    </location>
</feature>
<keyword evidence="1" id="KW-0732">Signal</keyword>
<evidence type="ECO:0000313" key="2">
    <source>
        <dbReference type="EMBL" id="KAK8955848.1"/>
    </source>
</evidence>
<evidence type="ECO:0000313" key="3">
    <source>
        <dbReference type="Proteomes" id="UP001412067"/>
    </source>
</evidence>
<accession>A0ABR2M047</accession>
<reference evidence="2 3" key="1">
    <citation type="journal article" date="2022" name="Nat. Plants">
        <title>Genomes of leafy and leafless Platanthera orchids illuminate the evolution of mycoheterotrophy.</title>
        <authorList>
            <person name="Li M.H."/>
            <person name="Liu K.W."/>
            <person name="Li Z."/>
            <person name="Lu H.C."/>
            <person name="Ye Q.L."/>
            <person name="Zhang D."/>
            <person name="Wang J.Y."/>
            <person name="Li Y.F."/>
            <person name="Zhong Z.M."/>
            <person name="Liu X."/>
            <person name="Yu X."/>
            <person name="Liu D.K."/>
            <person name="Tu X.D."/>
            <person name="Liu B."/>
            <person name="Hao Y."/>
            <person name="Liao X.Y."/>
            <person name="Jiang Y.T."/>
            <person name="Sun W.H."/>
            <person name="Chen J."/>
            <person name="Chen Y.Q."/>
            <person name="Ai Y."/>
            <person name="Zhai J.W."/>
            <person name="Wu S.S."/>
            <person name="Zhou Z."/>
            <person name="Hsiao Y.Y."/>
            <person name="Wu W.L."/>
            <person name="Chen Y.Y."/>
            <person name="Lin Y.F."/>
            <person name="Hsu J.L."/>
            <person name="Li C.Y."/>
            <person name="Wang Z.W."/>
            <person name="Zhao X."/>
            <person name="Zhong W.Y."/>
            <person name="Ma X.K."/>
            <person name="Ma L."/>
            <person name="Huang J."/>
            <person name="Chen G.Z."/>
            <person name="Huang M.Z."/>
            <person name="Huang L."/>
            <person name="Peng D.H."/>
            <person name="Luo Y.B."/>
            <person name="Zou S.Q."/>
            <person name="Chen S.P."/>
            <person name="Lan S."/>
            <person name="Tsai W.C."/>
            <person name="Van de Peer Y."/>
            <person name="Liu Z.J."/>
        </authorList>
    </citation>
    <scope>NUCLEOTIDE SEQUENCE [LARGE SCALE GENOMIC DNA]</scope>
    <source>
        <strain evidence="2">Lor288</strain>
    </source>
</reference>